<feature type="region of interest" description="Disordered" evidence="1">
    <location>
        <begin position="1"/>
        <end position="87"/>
    </location>
</feature>
<protein>
    <submittedName>
        <fullName evidence="2">Uncharacterized protein</fullName>
    </submittedName>
</protein>
<name>A0A7J0CGN5_STRMI</name>
<reference evidence="2 3" key="1">
    <citation type="submission" date="2020-05" db="EMBL/GenBank/DDBJ databases">
        <title>Whole genome shotgun sequence of Streptomyces microflavus NBRC 13062.</title>
        <authorList>
            <person name="Komaki H."/>
            <person name="Tamura T."/>
        </authorList>
    </citation>
    <scope>NUCLEOTIDE SEQUENCE [LARGE SCALE GENOMIC DNA]</scope>
    <source>
        <strain evidence="2 3">NBRC 13062</strain>
    </source>
</reference>
<evidence type="ECO:0000256" key="1">
    <source>
        <dbReference type="SAM" id="MobiDB-lite"/>
    </source>
</evidence>
<sequence>MGDGLAVEGLTGCVMEPGGGVPTAQKKGATASQSEPVPSVIASSAAKAAGNHGSPFRRSASARRIRPSISTPTARRPGPTRASLPTRPGWRAAYCIARFAPAE</sequence>
<dbReference type="AlphaFoldDB" id="A0A7J0CGN5"/>
<evidence type="ECO:0000313" key="3">
    <source>
        <dbReference type="Proteomes" id="UP000498740"/>
    </source>
</evidence>
<evidence type="ECO:0000313" key="2">
    <source>
        <dbReference type="EMBL" id="GFN01671.1"/>
    </source>
</evidence>
<dbReference type="EMBL" id="BLWD01000001">
    <property type="protein sequence ID" value="GFN01671.1"/>
    <property type="molecule type" value="Genomic_DNA"/>
</dbReference>
<organism evidence="2 3">
    <name type="scientific">Streptomyces microflavus</name>
    <name type="common">Streptomyces lipmanii</name>
    <dbReference type="NCBI Taxonomy" id="1919"/>
    <lineage>
        <taxon>Bacteria</taxon>
        <taxon>Bacillati</taxon>
        <taxon>Actinomycetota</taxon>
        <taxon>Actinomycetes</taxon>
        <taxon>Kitasatosporales</taxon>
        <taxon>Streptomycetaceae</taxon>
        <taxon>Streptomyces</taxon>
    </lineage>
</organism>
<proteinExistence type="predicted"/>
<dbReference type="Proteomes" id="UP000498740">
    <property type="component" value="Unassembled WGS sequence"/>
</dbReference>
<comment type="caution">
    <text evidence="2">The sequence shown here is derived from an EMBL/GenBank/DDBJ whole genome shotgun (WGS) entry which is preliminary data.</text>
</comment>
<accession>A0A7J0CGN5</accession>
<gene>
    <name evidence="2" type="ORF">Smic_02270</name>
</gene>